<accession>A0A1W0E5P4</accession>
<keyword evidence="1" id="KW-0472">Membrane</keyword>
<protein>
    <submittedName>
        <fullName evidence="2">Uncharacterized protein</fullName>
    </submittedName>
</protein>
<sequence length="355" mass="42331">MYLKPLKRFYKKIFSFLSLFLICALLSVMLLYFNKQVLYINSGIEHSKAKYKFDVIKKVSHDKKRTFITIYSDTLKSYTITDDEIEAMDDENKKVFFRNLLNGCKSMNIEMFVDIQKSLLFVKDKNKEETKIFPIKTISLSKLKKLRLSEFFREYVHWSSKSIKNDFSDFLNDISIYIMTEETVLLKAMSNEMIMLHTAVTTKTYRGDFISWLFNISKHETINFFDLKTIVNGMIKNNKMHLIIENVKFDIEFPCEFKSEMKKTKNKFSKKEKDRLYRIDLKSMHNSKNLNCFLEYMNAFRTSTFVENLKKVDFTKFSYYKVTFTVTQNTKWPFATSKNVLFKYKIPNNNVSVFT</sequence>
<keyword evidence="1" id="KW-1133">Transmembrane helix</keyword>
<dbReference type="EMBL" id="MNPJ01000019">
    <property type="protein sequence ID" value="OQS54512.1"/>
    <property type="molecule type" value="Genomic_DNA"/>
</dbReference>
<dbReference type="VEuPathDB" id="MicrosporidiaDB:EHP00_20"/>
<keyword evidence="3" id="KW-1185">Reference proteome</keyword>
<proteinExistence type="predicted"/>
<dbReference type="AlphaFoldDB" id="A0A1W0E5P4"/>
<evidence type="ECO:0000313" key="3">
    <source>
        <dbReference type="Proteomes" id="UP000192758"/>
    </source>
</evidence>
<evidence type="ECO:0000313" key="2">
    <source>
        <dbReference type="EMBL" id="OQS54512.1"/>
    </source>
</evidence>
<comment type="caution">
    <text evidence="2">The sequence shown here is derived from an EMBL/GenBank/DDBJ whole genome shotgun (WGS) entry which is preliminary data.</text>
</comment>
<reference evidence="2 3" key="1">
    <citation type="journal article" date="2017" name="Environ. Microbiol.">
        <title>Decay of the glycolytic pathway and adaptation to intranuclear parasitism within Enterocytozoonidae microsporidia.</title>
        <authorList>
            <person name="Wiredu Boakye D."/>
            <person name="Jaroenlak P."/>
            <person name="Prachumwat A."/>
            <person name="Williams T.A."/>
            <person name="Bateman K.S."/>
            <person name="Itsathitphaisarn O."/>
            <person name="Sritunyalucksana K."/>
            <person name="Paszkiewicz K.H."/>
            <person name="Moore K.A."/>
            <person name="Stentiford G.D."/>
            <person name="Williams B.A."/>
        </authorList>
    </citation>
    <scope>NUCLEOTIDE SEQUENCE [LARGE SCALE GENOMIC DNA]</scope>
    <source>
        <strain evidence="2 3">TH1</strain>
    </source>
</reference>
<keyword evidence="1" id="KW-0812">Transmembrane</keyword>
<feature type="transmembrane region" description="Helical" evidence="1">
    <location>
        <begin position="12"/>
        <end position="33"/>
    </location>
</feature>
<dbReference type="Proteomes" id="UP000192758">
    <property type="component" value="Unassembled WGS sequence"/>
</dbReference>
<organism evidence="2 3">
    <name type="scientific">Ecytonucleospora hepatopenaei</name>
    <dbReference type="NCBI Taxonomy" id="646526"/>
    <lineage>
        <taxon>Eukaryota</taxon>
        <taxon>Fungi</taxon>
        <taxon>Fungi incertae sedis</taxon>
        <taxon>Microsporidia</taxon>
        <taxon>Enterocytozoonidae</taxon>
        <taxon>Ecytonucleospora</taxon>
    </lineage>
</organism>
<gene>
    <name evidence="2" type="ORF">EHP00_20</name>
</gene>
<evidence type="ECO:0000256" key="1">
    <source>
        <dbReference type="SAM" id="Phobius"/>
    </source>
</evidence>
<name>A0A1W0E5P4_9MICR</name>